<evidence type="ECO:0000313" key="4">
    <source>
        <dbReference type="EMBL" id="RRK32625.1"/>
    </source>
</evidence>
<dbReference type="InterPro" id="IPR000888">
    <property type="entry name" value="RmlC-like"/>
</dbReference>
<comment type="subunit">
    <text evidence="3">Homodimer.</text>
</comment>
<evidence type="ECO:0000256" key="2">
    <source>
        <dbReference type="PIRSR" id="PIRSR600888-3"/>
    </source>
</evidence>
<dbReference type="GO" id="GO:0000271">
    <property type="term" value="P:polysaccharide biosynthetic process"/>
    <property type="evidence" value="ECO:0007669"/>
    <property type="project" value="TreeGrafter"/>
</dbReference>
<dbReference type="CDD" id="cd00438">
    <property type="entry name" value="cupin_RmlC"/>
    <property type="match status" value="1"/>
</dbReference>
<dbReference type="Gene3D" id="2.60.120.10">
    <property type="entry name" value="Jelly Rolls"/>
    <property type="match status" value="1"/>
</dbReference>
<dbReference type="PANTHER" id="PTHR21047:SF2">
    <property type="entry name" value="THYMIDINE DIPHOSPHO-4-KETO-RHAMNOSE 3,5-EPIMERASE"/>
    <property type="match status" value="1"/>
</dbReference>
<gene>
    <name evidence="4" type="primary">rfbC</name>
    <name evidence="4" type="ORF">EBB54_15625</name>
</gene>
<dbReference type="InterPro" id="IPR014710">
    <property type="entry name" value="RmlC-like_jellyroll"/>
</dbReference>
<dbReference type="Proteomes" id="UP000274920">
    <property type="component" value="Unassembled WGS sequence"/>
</dbReference>
<feature type="site" description="Participates in a stacking interaction with the thymidine ring of dTDP-4-oxo-6-deoxyglucose" evidence="2">
    <location>
        <position position="139"/>
    </location>
</feature>
<sequence>MIERFNFKKLDLQGAYLIRPFYSTDERGGFIKDFNIEVFYKHGITHELKEVFYTISKKGVIRAIHFQLGRQQAKLVRCVSGHIYDVIVDLRPKSETFGQWRGFDLSSENRNEILVPEYFGHGYLVLEDSVVSYKCAEVFYSEGDSGIMYNDPDINIFWPFEKIGGVEEIIISDKDQNLMSFQDYNNLIQKWDSKRGEYGESKYNN</sequence>
<dbReference type="EC" id="5.1.3.13" evidence="3"/>
<dbReference type="NCBIfam" id="TIGR01221">
    <property type="entry name" value="rmlC"/>
    <property type="match status" value="1"/>
</dbReference>
<name>A0A3R8L0X9_9FIRM</name>
<evidence type="ECO:0000256" key="1">
    <source>
        <dbReference type="PIRSR" id="PIRSR600888-1"/>
    </source>
</evidence>
<dbReference type="AlphaFoldDB" id="A0A3R8L0X9"/>
<dbReference type="GO" id="GO:0008830">
    <property type="term" value="F:dTDP-4-dehydrorhamnose 3,5-epimerase activity"/>
    <property type="evidence" value="ECO:0007669"/>
    <property type="project" value="UniProtKB-UniRule"/>
</dbReference>
<comment type="catalytic activity">
    <reaction evidence="3">
        <text>dTDP-4-dehydro-6-deoxy-alpha-D-glucose = dTDP-4-dehydro-beta-L-rhamnose</text>
        <dbReference type="Rhea" id="RHEA:16969"/>
        <dbReference type="ChEBI" id="CHEBI:57649"/>
        <dbReference type="ChEBI" id="CHEBI:62830"/>
        <dbReference type="EC" id="5.1.3.13"/>
    </reaction>
</comment>
<dbReference type="EMBL" id="RHJS01000002">
    <property type="protein sequence ID" value="RRK32625.1"/>
    <property type="molecule type" value="Genomic_DNA"/>
</dbReference>
<evidence type="ECO:0000256" key="3">
    <source>
        <dbReference type="RuleBase" id="RU364069"/>
    </source>
</evidence>
<dbReference type="GO" id="GO:0005829">
    <property type="term" value="C:cytosol"/>
    <property type="evidence" value="ECO:0007669"/>
    <property type="project" value="TreeGrafter"/>
</dbReference>
<reference evidence="4" key="1">
    <citation type="submission" date="2018-10" db="EMBL/GenBank/DDBJ databases">
        <title>Schaedlerella arabinophila gen. nov. sp. nov., isolated from the mouse intestinal tract and comparative analysis with the genome of the closely related altered Schaedler flora strain ASF502.</title>
        <authorList>
            <person name="Miyake S."/>
            <person name="Soh M."/>
            <person name="Seedorf H."/>
        </authorList>
    </citation>
    <scope>NUCLEOTIDE SEQUENCE [LARGE SCALE GENOMIC DNA]</scope>
    <source>
        <strain evidence="4">DSM 106076</strain>
    </source>
</reference>
<dbReference type="GO" id="GO:0019305">
    <property type="term" value="P:dTDP-rhamnose biosynthetic process"/>
    <property type="evidence" value="ECO:0007669"/>
    <property type="project" value="UniProtKB-UniRule"/>
</dbReference>
<keyword evidence="3 4" id="KW-0413">Isomerase</keyword>
<dbReference type="InterPro" id="IPR011051">
    <property type="entry name" value="RmlC_Cupin_sf"/>
</dbReference>
<dbReference type="Pfam" id="PF00908">
    <property type="entry name" value="dTDP_sugar_isom"/>
    <property type="match status" value="1"/>
</dbReference>
<comment type="similarity">
    <text evidence="3">Belongs to the dTDP-4-dehydrorhamnose 3,5-epimerase family.</text>
</comment>
<feature type="active site" description="Proton acceptor" evidence="1">
    <location>
        <position position="65"/>
    </location>
</feature>
<protein>
    <recommendedName>
        <fullName evidence="3">dTDP-4-dehydrorhamnose 3,5-epimerase</fullName>
        <ecNumber evidence="3">5.1.3.13</ecNumber>
    </recommendedName>
    <alternativeName>
        <fullName evidence="3">Thymidine diphospho-4-keto-rhamnose 3,5-epimerase</fullName>
    </alternativeName>
</protein>
<dbReference type="RefSeq" id="WP_125128084.1">
    <property type="nucleotide sequence ID" value="NZ_RHJS01000002.1"/>
</dbReference>
<organism evidence="4 5">
    <name type="scientific">Schaedlerella arabinosiphila</name>
    <dbReference type="NCBI Taxonomy" id="2044587"/>
    <lineage>
        <taxon>Bacteria</taxon>
        <taxon>Bacillati</taxon>
        <taxon>Bacillota</taxon>
        <taxon>Clostridia</taxon>
        <taxon>Lachnospirales</taxon>
        <taxon>Lachnospiraceae</taxon>
        <taxon>Schaedlerella</taxon>
    </lineage>
</organism>
<dbReference type="PANTHER" id="PTHR21047">
    <property type="entry name" value="DTDP-6-DEOXY-D-GLUCOSE-3,5 EPIMERASE"/>
    <property type="match status" value="1"/>
</dbReference>
<proteinExistence type="inferred from homology"/>
<dbReference type="SUPFAM" id="SSF51182">
    <property type="entry name" value="RmlC-like cupins"/>
    <property type="match status" value="1"/>
</dbReference>
<feature type="active site" description="Proton donor" evidence="1">
    <location>
        <position position="133"/>
    </location>
</feature>
<comment type="caution">
    <text evidence="4">The sequence shown here is derived from an EMBL/GenBank/DDBJ whole genome shotgun (WGS) entry which is preliminary data.</text>
</comment>
<evidence type="ECO:0000313" key="5">
    <source>
        <dbReference type="Proteomes" id="UP000274920"/>
    </source>
</evidence>
<accession>A0A3R8L0X9</accession>
<dbReference type="UniPathway" id="UPA00124"/>
<keyword evidence="5" id="KW-1185">Reference proteome</keyword>
<comment type="function">
    <text evidence="3">Catalyzes the epimerization of the C3' and C5'positions of dTDP-6-deoxy-D-xylo-4-hexulose, forming dTDP-6-deoxy-L-lyxo-4-hexulose.</text>
</comment>
<comment type="pathway">
    <text evidence="3">Carbohydrate biosynthesis; dTDP-L-rhamnose biosynthesis.</text>
</comment>